<accession>A0A7G7YDW2</accession>
<evidence type="ECO:0008006" key="2">
    <source>
        <dbReference type="Google" id="ProtNLM"/>
    </source>
</evidence>
<geneLocation type="mitochondrion" evidence="1"/>
<keyword evidence="1" id="KW-0496">Mitochondrion</keyword>
<evidence type="ECO:0000313" key="1">
    <source>
        <dbReference type="EMBL" id="QNH92682.1"/>
    </source>
</evidence>
<protein>
    <recommendedName>
        <fullName evidence="2">DNA-directed DNA polymerase</fullName>
    </recommendedName>
</protein>
<dbReference type="AlphaFoldDB" id="A0A7G7YDW2"/>
<reference evidence="1" key="1">
    <citation type="journal article" date="2020" name="Front. Microbiol.">
        <title>Characterization of Two Mitochondrial Genomes and Gene Expression Analysis Reveal Clues for Variations, Evolution, and Large-Sclerotium Formation in Medical Fungus Wolfiporia cocos.</title>
        <authorList>
            <person name="Chen M."/>
            <person name="Chen N."/>
            <person name="Wu T."/>
            <person name="Bian Y."/>
            <person name="Deng Y."/>
            <person name="Xu Z."/>
        </authorList>
    </citation>
    <scope>NUCLEOTIDE SEQUENCE</scope>
    <source>
        <strain evidence="1">MD-104 SS10</strain>
    </source>
</reference>
<dbReference type="EMBL" id="MT079862">
    <property type="protein sequence ID" value="QNH92682.1"/>
    <property type="molecule type" value="Genomic_DNA"/>
</dbReference>
<name>A0A7G7YDW2_9APHY</name>
<organism evidence="1">
    <name type="scientific">Wolfiporia cocos</name>
    <dbReference type="NCBI Taxonomy" id="81056"/>
    <lineage>
        <taxon>Eukaryota</taxon>
        <taxon>Fungi</taxon>
        <taxon>Dikarya</taxon>
        <taxon>Basidiomycota</taxon>
        <taxon>Agaricomycotina</taxon>
        <taxon>Agaricomycetes</taxon>
        <taxon>Polyporales</taxon>
        <taxon>Phaeolaceae</taxon>
        <taxon>Wolfiporia</taxon>
    </lineage>
</organism>
<sequence>MIGQMARGISNKQALNTELGISQPVPTGKLTNPMYAAWTTAFIRCTIAELMNFVNNQGGLVVSVTTDGFITNIEKLWEKATGYFADLYRNARLNLAGDSLLLEQKWVENVGVLSWSTRGQLGLSSGLKAATGYQIRDGLDTLRSELLECFEGPKRLRFMPFSWL</sequence>
<gene>
    <name evidence="1" type="primary">orf30</name>
</gene>
<proteinExistence type="predicted"/>